<keyword evidence="7 9" id="KW-0482">Metalloprotease</keyword>
<gene>
    <name evidence="11" type="ORF">GCM10010911_60840</name>
</gene>
<dbReference type="GO" id="GO:0008237">
    <property type="term" value="F:metallopeptidase activity"/>
    <property type="evidence" value="ECO:0007669"/>
    <property type="project" value="UniProtKB-KW"/>
</dbReference>
<dbReference type="AlphaFoldDB" id="A0A916ZGA9"/>
<feature type="region of interest" description="Disordered" evidence="10">
    <location>
        <begin position="50"/>
        <end position="81"/>
    </location>
</feature>
<keyword evidence="5 9" id="KW-0862">Zinc</keyword>
<keyword evidence="12" id="KW-1185">Reference proteome</keyword>
<keyword evidence="6 9" id="KW-0224">Dipeptidase</keyword>
<feature type="binding site" evidence="9">
    <location>
        <position position="205"/>
    </location>
    <ligand>
        <name>Zn(2+)</name>
        <dbReference type="ChEBI" id="CHEBI:29105"/>
        <note>catalytic</note>
    </ligand>
</feature>
<feature type="active site" description="Proton donor/acceptor" evidence="9">
    <location>
        <position position="270"/>
    </location>
</feature>
<dbReference type="RefSeq" id="WP_229750640.1">
    <property type="nucleotide sequence ID" value="NZ_BMHP01000007.1"/>
</dbReference>
<evidence type="ECO:0000256" key="2">
    <source>
        <dbReference type="ARBA" id="ARBA00022670"/>
    </source>
</evidence>
<dbReference type="InterPro" id="IPR009045">
    <property type="entry name" value="Zn_M74/Hedgehog-like"/>
</dbReference>
<dbReference type="InterPro" id="IPR000755">
    <property type="entry name" value="A_A_dipeptidase"/>
</dbReference>
<evidence type="ECO:0000256" key="8">
    <source>
        <dbReference type="ARBA" id="ARBA00023316"/>
    </source>
</evidence>
<feature type="binding site" evidence="9">
    <location>
        <position position="212"/>
    </location>
    <ligand>
        <name>Zn(2+)</name>
        <dbReference type="ChEBI" id="CHEBI:29105"/>
        <note>catalytic</note>
    </ligand>
</feature>
<protein>
    <recommendedName>
        <fullName evidence="9">D-alanyl-D-alanine dipeptidase</fullName>
        <shortName evidence="9">D-Ala-D-Ala dipeptidase</shortName>
        <ecNumber evidence="9">3.4.13.22</ecNumber>
    </recommendedName>
</protein>
<comment type="caution">
    <text evidence="11">The sequence shown here is derived from an EMBL/GenBank/DDBJ whole genome shotgun (WGS) entry which is preliminary data.</text>
</comment>
<dbReference type="GO" id="GO:0006508">
    <property type="term" value="P:proteolysis"/>
    <property type="evidence" value="ECO:0007669"/>
    <property type="project" value="UniProtKB-KW"/>
</dbReference>
<evidence type="ECO:0000256" key="1">
    <source>
        <dbReference type="ARBA" id="ARBA00001362"/>
    </source>
</evidence>
<comment type="catalytic activity">
    <reaction evidence="1 9">
        <text>D-alanyl-D-alanine + H2O = 2 D-alanine</text>
        <dbReference type="Rhea" id="RHEA:20661"/>
        <dbReference type="ChEBI" id="CHEBI:15377"/>
        <dbReference type="ChEBI" id="CHEBI:57416"/>
        <dbReference type="ChEBI" id="CHEBI:57822"/>
        <dbReference type="EC" id="3.4.13.22"/>
    </reaction>
</comment>
<dbReference type="EMBL" id="BMHP01000007">
    <property type="protein sequence ID" value="GGD93980.1"/>
    <property type="molecule type" value="Genomic_DNA"/>
</dbReference>
<comment type="similarity">
    <text evidence="9">Belongs to the peptidase M15D family.</text>
</comment>
<keyword evidence="4 9" id="KW-0378">Hydrolase</keyword>
<evidence type="ECO:0000256" key="4">
    <source>
        <dbReference type="ARBA" id="ARBA00022801"/>
    </source>
</evidence>
<evidence type="ECO:0000256" key="9">
    <source>
        <dbReference type="HAMAP-Rule" id="MF_01924"/>
    </source>
</evidence>
<evidence type="ECO:0000256" key="5">
    <source>
        <dbReference type="ARBA" id="ARBA00022833"/>
    </source>
</evidence>
<reference evidence="11" key="1">
    <citation type="journal article" date="2014" name="Int. J. Syst. Evol. Microbiol.">
        <title>Complete genome sequence of Corynebacterium casei LMG S-19264T (=DSM 44701T), isolated from a smear-ripened cheese.</title>
        <authorList>
            <consortium name="US DOE Joint Genome Institute (JGI-PGF)"/>
            <person name="Walter F."/>
            <person name="Albersmeier A."/>
            <person name="Kalinowski J."/>
            <person name="Ruckert C."/>
        </authorList>
    </citation>
    <scope>NUCLEOTIDE SEQUENCE</scope>
    <source>
        <strain evidence="11">CGMCC 1.15178</strain>
    </source>
</reference>
<feature type="compositionally biased region" description="Low complexity" evidence="10">
    <location>
        <begin position="50"/>
        <end position="65"/>
    </location>
</feature>
<comment type="cofactor">
    <cofactor evidence="9">
        <name>Zn(2+)</name>
        <dbReference type="ChEBI" id="CHEBI:29105"/>
    </cofactor>
    <text evidence="9">Binds 1 zinc ion per subunit.</text>
</comment>
<sequence>MKRSPGNNLGLEAVALFLIMVLLLSGCATDSHKPGQQETQPQPVIQIEEQEEVASSSQTQVSVSAKPAQQADVKMKTGKPEPEAVVKKQNLPKGFVYLDEVIPSAEYDIRYYSDYNFIGTRIDGYNAPLAIMSAEGAKALKAVSKDLASKGYRLKIFDAYRPQKAVNHFVRWSKDSKDIAMKEIFYPDVAKQDLFKGYLAKKSGHSRGSTVDLTIVSAKTGEELDMGSGFDFLGDISSHGSKKITAAQTKNRNLLKNAMVRQGFEPYSKEWWHYTLKKEPYPKKYFDFTVE</sequence>
<dbReference type="Gene3D" id="3.30.1380.10">
    <property type="match status" value="1"/>
</dbReference>
<dbReference type="HAMAP" id="MF_01924">
    <property type="entry name" value="A_A_dipeptidase"/>
    <property type="match status" value="1"/>
</dbReference>
<evidence type="ECO:0000256" key="10">
    <source>
        <dbReference type="SAM" id="MobiDB-lite"/>
    </source>
</evidence>
<feature type="binding site" evidence="9">
    <location>
        <position position="273"/>
    </location>
    <ligand>
        <name>Zn(2+)</name>
        <dbReference type="ChEBI" id="CHEBI:29105"/>
        <note>catalytic</note>
    </ligand>
</feature>
<accession>A0A916ZGA9</accession>
<keyword evidence="3 9" id="KW-0479">Metal-binding</keyword>
<dbReference type="PANTHER" id="PTHR43126:SF1">
    <property type="entry name" value="D-ALANYL-D-ALANINE DIPEPTIDASE"/>
    <property type="match status" value="1"/>
</dbReference>
<feature type="site" description="Transition state stabilizer" evidence="9">
    <location>
        <position position="161"/>
    </location>
</feature>
<dbReference type="PROSITE" id="PS51257">
    <property type="entry name" value="PROKAR_LIPOPROTEIN"/>
    <property type="match status" value="1"/>
</dbReference>
<organism evidence="11 12">
    <name type="scientific">Paenibacillus nasutitermitis</name>
    <dbReference type="NCBI Taxonomy" id="1652958"/>
    <lineage>
        <taxon>Bacteria</taxon>
        <taxon>Bacillati</taxon>
        <taxon>Bacillota</taxon>
        <taxon>Bacilli</taxon>
        <taxon>Bacillales</taxon>
        <taxon>Paenibacillaceae</taxon>
        <taxon>Paenibacillus</taxon>
    </lineage>
</organism>
<dbReference type="CDD" id="cd14817">
    <property type="entry name" value="D-Ala-D-Ala_dipeptidase_VanX"/>
    <property type="match status" value="1"/>
</dbReference>
<dbReference type="GO" id="GO:0071555">
    <property type="term" value="P:cell wall organization"/>
    <property type="evidence" value="ECO:0007669"/>
    <property type="project" value="UniProtKB-KW"/>
</dbReference>
<evidence type="ECO:0000256" key="7">
    <source>
        <dbReference type="ARBA" id="ARBA00023049"/>
    </source>
</evidence>
<dbReference type="GO" id="GO:0160237">
    <property type="term" value="F:D-Ala-D-Ala dipeptidase activity"/>
    <property type="evidence" value="ECO:0007669"/>
    <property type="project" value="UniProtKB-EC"/>
</dbReference>
<dbReference type="Proteomes" id="UP000612456">
    <property type="component" value="Unassembled WGS sequence"/>
</dbReference>
<dbReference type="Pfam" id="PF01427">
    <property type="entry name" value="Peptidase_M15"/>
    <property type="match status" value="1"/>
</dbReference>
<proteinExistence type="inferred from homology"/>
<evidence type="ECO:0000256" key="3">
    <source>
        <dbReference type="ARBA" id="ARBA00022723"/>
    </source>
</evidence>
<evidence type="ECO:0000256" key="6">
    <source>
        <dbReference type="ARBA" id="ARBA00022997"/>
    </source>
</evidence>
<keyword evidence="2 9" id="KW-0645">Protease</keyword>
<dbReference type="PANTHER" id="PTHR43126">
    <property type="entry name" value="D-ALANYL-D-ALANINE DIPEPTIDASE"/>
    <property type="match status" value="1"/>
</dbReference>
<evidence type="ECO:0000313" key="12">
    <source>
        <dbReference type="Proteomes" id="UP000612456"/>
    </source>
</evidence>
<comment type="function">
    <text evidence="9">Catalyzes hydrolysis of the D-alanyl-D-alanine dipeptide.</text>
</comment>
<reference evidence="11" key="2">
    <citation type="submission" date="2020-09" db="EMBL/GenBank/DDBJ databases">
        <authorList>
            <person name="Sun Q."/>
            <person name="Zhou Y."/>
        </authorList>
    </citation>
    <scope>NUCLEOTIDE SEQUENCE</scope>
    <source>
        <strain evidence="11">CGMCC 1.15178</strain>
    </source>
</reference>
<keyword evidence="8" id="KW-0961">Cell wall biogenesis/degradation</keyword>
<dbReference type="SUPFAM" id="SSF55166">
    <property type="entry name" value="Hedgehog/DD-peptidase"/>
    <property type="match status" value="1"/>
</dbReference>
<name>A0A916ZGA9_9BACL</name>
<dbReference type="GO" id="GO:0008270">
    <property type="term" value="F:zinc ion binding"/>
    <property type="evidence" value="ECO:0007669"/>
    <property type="project" value="UniProtKB-UniRule"/>
</dbReference>
<dbReference type="EC" id="3.4.13.22" evidence="9"/>
<evidence type="ECO:0000313" key="11">
    <source>
        <dbReference type="EMBL" id="GGD93980.1"/>
    </source>
</evidence>